<keyword evidence="2 7" id="KW-0812">Transmembrane</keyword>
<evidence type="ECO:0000256" key="6">
    <source>
        <dbReference type="SAM" id="MobiDB-lite"/>
    </source>
</evidence>
<accession>A0A2T3AHR5</accession>
<dbReference type="EMBL" id="KZ678388">
    <property type="protein sequence ID" value="PSR97774.1"/>
    <property type="molecule type" value="Genomic_DNA"/>
</dbReference>
<dbReference type="PANTHER" id="PTHR35042:SF1">
    <property type="entry name" value="DUF1772-DOMAIN-CONTAINING PROTEIN"/>
    <property type="match status" value="1"/>
</dbReference>
<evidence type="ECO:0000313" key="8">
    <source>
        <dbReference type="EMBL" id="PSR97774.1"/>
    </source>
</evidence>
<dbReference type="PANTHER" id="PTHR35042">
    <property type="entry name" value="ANTHRONE OXYGENASE ENCC"/>
    <property type="match status" value="1"/>
</dbReference>
<evidence type="ECO:0000256" key="2">
    <source>
        <dbReference type="ARBA" id="ARBA00022692"/>
    </source>
</evidence>
<comment type="subcellular location">
    <subcellularLocation>
        <location evidence="1">Membrane</location>
        <topology evidence="1">Multi-pass membrane protein</topology>
    </subcellularLocation>
</comment>
<feature type="transmembrane region" description="Helical" evidence="7">
    <location>
        <begin position="56"/>
        <end position="78"/>
    </location>
</feature>
<dbReference type="InterPro" id="IPR013901">
    <property type="entry name" value="Anthrone_oxy"/>
</dbReference>
<evidence type="ECO:0000256" key="4">
    <source>
        <dbReference type="ARBA" id="ARBA00023136"/>
    </source>
</evidence>
<evidence type="ECO:0000256" key="1">
    <source>
        <dbReference type="ARBA" id="ARBA00004141"/>
    </source>
</evidence>
<dbReference type="OrthoDB" id="5954308at2759"/>
<feature type="transmembrane region" description="Helical" evidence="7">
    <location>
        <begin position="215"/>
        <end position="234"/>
    </location>
</feature>
<dbReference type="InParanoid" id="A0A2T3AHR5"/>
<feature type="transmembrane region" description="Helical" evidence="7">
    <location>
        <begin position="12"/>
        <end position="35"/>
    </location>
</feature>
<keyword evidence="3 7" id="KW-1133">Transmembrane helix</keyword>
<feature type="transmembrane region" description="Helical" evidence="7">
    <location>
        <begin position="108"/>
        <end position="129"/>
    </location>
</feature>
<reference evidence="8 9" key="1">
    <citation type="journal article" date="2018" name="Mycol. Prog.">
        <title>Coniella lustricola, a new species from submerged detritus.</title>
        <authorList>
            <person name="Raudabaugh D.B."/>
            <person name="Iturriaga T."/>
            <person name="Carver A."/>
            <person name="Mondo S."/>
            <person name="Pangilinan J."/>
            <person name="Lipzen A."/>
            <person name="He G."/>
            <person name="Amirebrahimi M."/>
            <person name="Grigoriev I.V."/>
            <person name="Miller A.N."/>
        </authorList>
    </citation>
    <scope>NUCLEOTIDE SEQUENCE [LARGE SCALE GENOMIC DNA]</scope>
    <source>
        <strain evidence="8 9">B22-T-1</strain>
    </source>
</reference>
<protein>
    <recommendedName>
        <fullName evidence="10">DUF1772-domain-containing protein</fullName>
    </recommendedName>
</protein>
<comment type="similarity">
    <text evidence="5">Belongs to the anthrone oxygenase family.</text>
</comment>
<keyword evidence="9" id="KW-1185">Reference proteome</keyword>
<organism evidence="8 9">
    <name type="scientific">Coniella lustricola</name>
    <dbReference type="NCBI Taxonomy" id="2025994"/>
    <lineage>
        <taxon>Eukaryota</taxon>
        <taxon>Fungi</taxon>
        <taxon>Dikarya</taxon>
        <taxon>Ascomycota</taxon>
        <taxon>Pezizomycotina</taxon>
        <taxon>Sordariomycetes</taxon>
        <taxon>Sordariomycetidae</taxon>
        <taxon>Diaporthales</taxon>
        <taxon>Schizoparmaceae</taxon>
        <taxon>Coniella</taxon>
    </lineage>
</organism>
<feature type="compositionally biased region" description="Polar residues" evidence="6">
    <location>
        <begin position="160"/>
        <end position="173"/>
    </location>
</feature>
<feature type="region of interest" description="Disordered" evidence="6">
    <location>
        <begin position="160"/>
        <end position="193"/>
    </location>
</feature>
<evidence type="ECO:0008006" key="10">
    <source>
        <dbReference type="Google" id="ProtNLM"/>
    </source>
</evidence>
<dbReference type="AlphaFoldDB" id="A0A2T3AHR5"/>
<sequence>MSKLVPTLLQTISISTSLIAAGGIATLTFFDVPILQSQPASRSLPSTRWLFSRGSHVFPTAALISAAGFGVLAVQHLATPLSSMSAPLLRDPAKGVRGLVTAVGGRSWMFIAAGLLCLSIAPYTSIAMIPNNFALIKKNADKGGMRSAKAAELVSGTGTKAESYGSRSAQESVDGQGEGDEYGDLSGPQERTVLDTTPAEDEEVREMLGQFGRHNLLRASLMAAGGMVGIVAAVM</sequence>
<name>A0A2T3AHR5_9PEZI</name>
<dbReference type="Pfam" id="PF08592">
    <property type="entry name" value="Anthrone_oxy"/>
    <property type="match status" value="1"/>
</dbReference>
<evidence type="ECO:0000313" key="9">
    <source>
        <dbReference type="Proteomes" id="UP000241462"/>
    </source>
</evidence>
<proteinExistence type="inferred from homology"/>
<evidence type="ECO:0000256" key="5">
    <source>
        <dbReference type="ARBA" id="ARBA00034313"/>
    </source>
</evidence>
<evidence type="ECO:0000256" key="3">
    <source>
        <dbReference type="ARBA" id="ARBA00022989"/>
    </source>
</evidence>
<evidence type="ECO:0000256" key="7">
    <source>
        <dbReference type="SAM" id="Phobius"/>
    </source>
</evidence>
<gene>
    <name evidence="8" type="ORF">BD289DRAFT_74366</name>
</gene>
<dbReference type="GO" id="GO:0016020">
    <property type="term" value="C:membrane"/>
    <property type="evidence" value="ECO:0007669"/>
    <property type="project" value="UniProtKB-SubCell"/>
</dbReference>
<keyword evidence="4 7" id="KW-0472">Membrane</keyword>
<dbReference type="Proteomes" id="UP000241462">
    <property type="component" value="Unassembled WGS sequence"/>
</dbReference>